<dbReference type="Gene3D" id="1.10.8.730">
    <property type="match status" value="1"/>
</dbReference>
<dbReference type="AlphaFoldDB" id="A0A378VP50"/>
<organism evidence="2 3">
    <name type="scientific">Neisseria meningitidis</name>
    <dbReference type="NCBI Taxonomy" id="487"/>
    <lineage>
        <taxon>Bacteria</taxon>
        <taxon>Pseudomonadati</taxon>
        <taxon>Pseudomonadota</taxon>
        <taxon>Betaproteobacteria</taxon>
        <taxon>Neisseriales</taxon>
        <taxon>Neisseriaceae</taxon>
        <taxon>Neisseria</taxon>
    </lineage>
</organism>
<dbReference type="SUPFAM" id="SSF52540">
    <property type="entry name" value="P-loop containing nucleoside triphosphate hydrolases"/>
    <property type="match status" value="1"/>
</dbReference>
<dbReference type="InterPro" id="IPR014117">
    <property type="entry name" value="TraC-F-type"/>
</dbReference>
<dbReference type="PANTHER" id="PTHR38467:SF1">
    <property type="entry name" value="CONJUGATIVE TRANSFER: ASSEMBLY"/>
    <property type="match status" value="1"/>
</dbReference>
<accession>A0A378VP50</accession>
<dbReference type="Proteomes" id="UP000254176">
    <property type="component" value="Unassembled WGS sequence"/>
</dbReference>
<protein>
    <submittedName>
        <fullName evidence="2">Protein TraC</fullName>
    </submittedName>
</protein>
<dbReference type="InterPro" id="IPR027417">
    <property type="entry name" value="P-loop_NTPase"/>
</dbReference>
<dbReference type="InterPro" id="IPR025955">
    <property type="entry name" value="TraC/Conjuga_ATPase"/>
</dbReference>
<reference evidence="2 3" key="1">
    <citation type="submission" date="2018-06" db="EMBL/GenBank/DDBJ databases">
        <authorList>
            <consortium name="Pathogen Informatics"/>
            <person name="Doyle S."/>
        </authorList>
    </citation>
    <scope>NUCLEOTIDE SEQUENCE [LARGE SCALE GENOMIC DNA]</scope>
    <source>
        <strain evidence="2 3">NCTC8554</strain>
    </source>
</reference>
<dbReference type="PANTHER" id="PTHR38467">
    <property type="match status" value="1"/>
</dbReference>
<gene>
    <name evidence="2" type="primary">traC</name>
    <name evidence="2" type="ORF">NCTC8554_00372</name>
</gene>
<sequence length="858" mass="96477">MGVLSKFKNWLAGSDDVDQPMEALHNNPVDPDFDHLSDYLNYGAYDTKTELFTLMSVKGDKPLGMGFVFELNPFLGGSDDLISKWGNLYALLPEKTPIQVQIFGSPDLRNYFNEYEQVQASRPIDDPMRSTFETLAKKRTEFWNKGTQQVLVENTAIRLRNLRCTLSVNLNISPDNGVEVSKAVSLLARMRDALISMKIYHHTWDANDLLAWTTLLLNPNRMFTGQQGEIDPVWDETKFLSEQMIETRTSIKVLDSGSGLRFGNRAAGDCVIAQCYSANRYPEEFHLSNMGALIGDAIEANMNYTSPFLISMAMFKRDYDTSSNTVKLKAARAKQTAESKMAAVMPEAAKIKRDYDICLEAFGKGGGGLVSLLHQVVIWERPENINLAESQAVSIWQAQGFGLYRDQYLQLGSYLTALPMAIDKEVEKYLDSKKRWSTKTMTNAVCMSPIIGEWHGLGRPVIGLFGKRGQAMGIDLFANPAGNYNFAIIGASGSGKSFFANEIVRNYMGLGTQVWIIDVGRSYEKFCQMIGGQYIEFTYEAGLCFPPFQMVTDINEDIEMLKLIFSLMASPSDSLTEQQEAKLQRIIEEVWYEFGQEGTVDHVRERCLKCLITGSNEGGKPGERDLSMVAVADQLYTYCSEGIYGSYFNGKLNVEFKNDLVVLELEELKTKPDLQQIIMQLIMYRIMQGMYLSRNQYKIMMIDEAWALLGDTGTAARFIEEGYRRVRKYKGACGTLTQGANDYYKTKAAEAALENADFIFQLRTGAKSLKTIQDKEPFEVNDGIMQILRTLSKTDYYSEIFVSTPIGYGVGRLYSDPFNVLASSSKAEDVEAVNHYRNMGLNTAEAIEAVLRERAATR</sequence>
<dbReference type="Gene3D" id="3.40.50.300">
    <property type="entry name" value="P-loop containing nucleotide triphosphate hydrolases"/>
    <property type="match status" value="1"/>
</dbReference>
<evidence type="ECO:0000313" key="3">
    <source>
        <dbReference type="Proteomes" id="UP000254176"/>
    </source>
</evidence>
<dbReference type="EMBL" id="UGRP01000001">
    <property type="protein sequence ID" value="SUA18693.1"/>
    <property type="molecule type" value="Genomic_DNA"/>
</dbReference>
<evidence type="ECO:0000259" key="1">
    <source>
        <dbReference type="Pfam" id="PF19044"/>
    </source>
</evidence>
<proteinExistence type="predicted"/>
<evidence type="ECO:0000313" key="2">
    <source>
        <dbReference type="EMBL" id="SUA18693.1"/>
    </source>
</evidence>
<feature type="domain" description="TraG P-loop" evidence="1">
    <location>
        <begin position="479"/>
        <end position="775"/>
    </location>
</feature>
<dbReference type="NCBIfam" id="TIGR02746">
    <property type="entry name" value="TraC-F-type"/>
    <property type="match status" value="1"/>
</dbReference>
<dbReference type="InterPro" id="IPR043964">
    <property type="entry name" value="P-loop_TraG"/>
</dbReference>
<name>A0A378VP50_NEIME</name>
<dbReference type="Pfam" id="PF11130">
    <property type="entry name" value="TraC_F_IV"/>
    <property type="match status" value="1"/>
</dbReference>
<dbReference type="RefSeq" id="WP_002256873.1">
    <property type="nucleotide sequence ID" value="NZ_CP020401.2"/>
</dbReference>
<dbReference type="InterPro" id="IPR053155">
    <property type="entry name" value="F-pilin_assembly_TraC"/>
</dbReference>
<dbReference type="Pfam" id="PF19044">
    <property type="entry name" value="P-loop_TraG"/>
    <property type="match status" value="1"/>
</dbReference>